<dbReference type="SUPFAM" id="SSF56935">
    <property type="entry name" value="Porins"/>
    <property type="match status" value="1"/>
</dbReference>
<evidence type="ECO:0000313" key="1">
    <source>
        <dbReference type="EMBL" id="OZC04701.1"/>
    </source>
</evidence>
<dbReference type="EMBL" id="MQWB01000001">
    <property type="protein sequence ID" value="OZC04701.1"/>
    <property type="molecule type" value="Genomic_DNA"/>
</dbReference>
<dbReference type="InParanoid" id="A0A259U411"/>
<organism evidence="1 2">
    <name type="scientific">Rubricoccus marinus</name>
    <dbReference type="NCBI Taxonomy" id="716817"/>
    <lineage>
        <taxon>Bacteria</taxon>
        <taxon>Pseudomonadati</taxon>
        <taxon>Rhodothermota</taxon>
        <taxon>Rhodothermia</taxon>
        <taxon>Rhodothermales</taxon>
        <taxon>Rubricoccaceae</taxon>
        <taxon>Rubricoccus</taxon>
    </lineage>
</organism>
<sequence>MKFLAVSADPRSAALGNAMTSLVGGSDALFYNPAALAWQEADTDAMISNTQWIASIDYNHASLSYKAGNLGVFGGSLAFADYGDLTQTVFEDSDQGYREIGSFSPSAWMAGIGYARAFSDQFSAGGQVKYARQDFGAAPTRYDEGGELQFTDVAQGVLAYDFGVFYKTGFESLNFALSARNFSQEVTFEDEGAQLPLTLHIGVSMDVLDLTPMATGPHSLLLSVDAENPRDFSEQLKVGAEYTFAETLSLRAGYVSPTDEQGISLGAGVKQSVAGLGIGADYAYTDFGVFDAVHRVAVHLSF</sequence>
<evidence type="ECO:0008006" key="3">
    <source>
        <dbReference type="Google" id="ProtNLM"/>
    </source>
</evidence>
<reference evidence="1 2" key="1">
    <citation type="submission" date="2016-11" db="EMBL/GenBank/DDBJ databases">
        <title>Study of marine rhodopsin-containing bacteria.</title>
        <authorList>
            <person name="Yoshizawa S."/>
            <person name="Kumagai Y."/>
            <person name="Kogure K."/>
        </authorList>
    </citation>
    <scope>NUCLEOTIDE SEQUENCE [LARGE SCALE GENOMIC DNA]</scope>
    <source>
        <strain evidence="1 2">SG-29</strain>
    </source>
</reference>
<protein>
    <recommendedName>
        <fullName evidence="3">DUF3308 domain-containing protein</fullName>
    </recommendedName>
</protein>
<dbReference type="Gene3D" id="2.40.160.60">
    <property type="entry name" value="Outer membrane protein transport protein (OMPP1/FadL/TodX)"/>
    <property type="match status" value="1"/>
</dbReference>
<dbReference type="Proteomes" id="UP000216446">
    <property type="component" value="Unassembled WGS sequence"/>
</dbReference>
<keyword evidence="2" id="KW-1185">Reference proteome</keyword>
<accession>A0A259U411</accession>
<proteinExistence type="predicted"/>
<evidence type="ECO:0000313" key="2">
    <source>
        <dbReference type="Proteomes" id="UP000216446"/>
    </source>
</evidence>
<name>A0A259U411_9BACT</name>
<dbReference type="AlphaFoldDB" id="A0A259U411"/>
<gene>
    <name evidence="1" type="ORF">BSZ36_11260</name>
</gene>
<dbReference type="NCBIfam" id="NF033709">
    <property type="entry name" value="PorV_fam"/>
    <property type="match status" value="1"/>
</dbReference>
<comment type="caution">
    <text evidence="1">The sequence shown here is derived from an EMBL/GenBank/DDBJ whole genome shotgun (WGS) entry which is preliminary data.</text>
</comment>